<dbReference type="Pfam" id="PF12680">
    <property type="entry name" value="SnoaL_2"/>
    <property type="match status" value="1"/>
</dbReference>
<feature type="domain" description="SnoaL-like" evidence="1">
    <location>
        <begin position="5"/>
        <end position="116"/>
    </location>
</feature>
<dbReference type="AlphaFoldDB" id="A0A2M8IWH3"/>
<dbReference type="Gene3D" id="3.10.450.50">
    <property type="match status" value="1"/>
</dbReference>
<protein>
    <submittedName>
        <fullName evidence="2">Isopropylmalate/homocitrate/citramalate synthase</fullName>
    </submittedName>
</protein>
<accession>A0A2M8IWH3</accession>
<comment type="caution">
    <text evidence="2">The sequence shown here is derived from an EMBL/GenBank/DDBJ whole genome shotgun (WGS) entry which is preliminary data.</text>
</comment>
<evidence type="ECO:0000259" key="1">
    <source>
        <dbReference type="Pfam" id="PF12680"/>
    </source>
</evidence>
<dbReference type="InterPro" id="IPR011721">
    <property type="entry name" value="CHP02096"/>
</dbReference>
<dbReference type="InterPro" id="IPR032710">
    <property type="entry name" value="NTF2-like_dom_sf"/>
</dbReference>
<evidence type="ECO:0000313" key="3">
    <source>
        <dbReference type="Proteomes" id="UP000231553"/>
    </source>
</evidence>
<dbReference type="Proteomes" id="UP000231553">
    <property type="component" value="Unassembled WGS sequence"/>
</dbReference>
<sequence length="130" mass="14559">MMQAVERYFEAFNAGDTPGMLDCLSDDVAHHVNEGKIRHGKDLFAEFCAHMSRCYREELTDLVIFSAANGSRAAAEYMVNGTYLATDAGLPEARGQSYRLPAGSFFHLHDGKITRVTTYYNLADWVRQVS</sequence>
<dbReference type="EMBL" id="PGTB01000132">
    <property type="protein sequence ID" value="PJE34881.1"/>
    <property type="molecule type" value="Genomic_DNA"/>
</dbReference>
<dbReference type="InterPro" id="IPR037401">
    <property type="entry name" value="SnoaL-like"/>
</dbReference>
<organism evidence="2 3">
    <name type="scientific">Pseudooceanicola lipolyticus</name>
    <dbReference type="NCBI Taxonomy" id="2029104"/>
    <lineage>
        <taxon>Bacteria</taxon>
        <taxon>Pseudomonadati</taxon>
        <taxon>Pseudomonadota</taxon>
        <taxon>Alphaproteobacteria</taxon>
        <taxon>Rhodobacterales</taxon>
        <taxon>Paracoccaceae</taxon>
        <taxon>Pseudooceanicola</taxon>
    </lineage>
</organism>
<keyword evidence="3" id="KW-1185">Reference proteome</keyword>
<evidence type="ECO:0000313" key="2">
    <source>
        <dbReference type="EMBL" id="PJE34881.1"/>
    </source>
</evidence>
<dbReference type="OrthoDB" id="582835at2"/>
<reference evidence="2 3" key="1">
    <citation type="journal article" date="2018" name="Int. J. Syst. Evol. Microbiol.">
        <title>Pseudooceanicola lipolyticus sp. nov., a marine alphaproteobacterium, reclassification of Oceanicola flagellatus as Pseudooceanicola flagellatus comb. nov. and emended description of the genus Pseudooceanicola.</title>
        <authorList>
            <person name="Huang M.-M."/>
            <person name="Guo L.-L."/>
            <person name="Wu Y.-H."/>
            <person name="Lai Q.-L."/>
            <person name="Shao Z.-Z."/>
            <person name="Wang C.-S."/>
            <person name="Wu M."/>
            <person name="Xu X.-W."/>
        </authorList>
    </citation>
    <scope>NUCLEOTIDE SEQUENCE [LARGE SCALE GENOMIC DNA]</scope>
    <source>
        <strain evidence="2 3">157</strain>
    </source>
</reference>
<proteinExistence type="predicted"/>
<dbReference type="NCBIfam" id="TIGR02096">
    <property type="entry name" value="ketosteroid isomerase-related protein"/>
    <property type="match status" value="1"/>
</dbReference>
<gene>
    <name evidence="2" type="ORF">CVM52_20020</name>
</gene>
<name>A0A2M8IWH3_9RHOB</name>
<dbReference type="SUPFAM" id="SSF54427">
    <property type="entry name" value="NTF2-like"/>
    <property type="match status" value="1"/>
</dbReference>